<feature type="coiled-coil region" evidence="8">
    <location>
        <begin position="65"/>
        <end position="92"/>
    </location>
</feature>
<feature type="transmembrane region" description="Helical" evidence="7">
    <location>
        <begin position="7"/>
        <end position="26"/>
    </location>
</feature>
<dbReference type="EMBL" id="QBLH01002847">
    <property type="protein sequence ID" value="TGZ46612.1"/>
    <property type="molecule type" value="Genomic_DNA"/>
</dbReference>
<dbReference type="UniPathway" id="UPA00378"/>
<keyword evidence="9" id="KW-0328">Glycosyltransferase</keyword>
<evidence type="ECO:0000256" key="8">
    <source>
        <dbReference type="SAM" id="Coils"/>
    </source>
</evidence>
<dbReference type="STRING" id="300112.A0A4S2KBC6"/>
<gene>
    <name evidence="9" type="ORF">DBV15_04070</name>
</gene>
<feature type="transmembrane region" description="Helical" evidence="7">
    <location>
        <begin position="38"/>
        <end position="60"/>
    </location>
</feature>
<evidence type="ECO:0000256" key="1">
    <source>
        <dbReference type="ARBA" id="ARBA00004477"/>
    </source>
</evidence>
<accession>A0A4S2KBC6</accession>
<keyword evidence="9" id="KW-0808">Transferase</keyword>
<evidence type="ECO:0000256" key="7">
    <source>
        <dbReference type="RuleBase" id="RU365085"/>
    </source>
</evidence>
<dbReference type="GO" id="GO:0016757">
    <property type="term" value="F:glycosyltransferase activity"/>
    <property type="evidence" value="ECO:0007669"/>
    <property type="project" value="UniProtKB-KW"/>
</dbReference>
<dbReference type="GO" id="GO:0005789">
    <property type="term" value="C:endoplasmic reticulum membrane"/>
    <property type="evidence" value="ECO:0007669"/>
    <property type="project" value="UniProtKB-SubCell"/>
</dbReference>
<evidence type="ECO:0000313" key="9">
    <source>
        <dbReference type="EMBL" id="TGZ46612.1"/>
    </source>
</evidence>
<keyword evidence="5 7" id="KW-1133">Transmembrane helix</keyword>
<comment type="subcellular location">
    <subcellularLocation>
        <location evidence="1 7">Endoplasmic reticulum membrane</location>
        <topology evidence="1 7">Multi-pass membrane protein</topology>
    </subcellularLocation>
</comment>
<evidence type="ECO:0000313" key="10">
    <source>
        <dbReference type="Proteomes" id="UP000310200"/>
    </source>
</evidence>
<keyword evidence="3 7" id="KW-0812">Transmembrane</keyword>
<dbReference type="GO" id="GO:0033185">
    <property type="term" value="C:dolichol-phosphate-mannose synthase complex"/>
    <property type="evidence" value="ECO:0007669"/>
    <property type="project" value="TreeGrafter"/>
</dbReference>
<dbReference type="PANTHER" id="PTHR16433">
    <property type="entry name" value="DOLICHOL-PHOSPHATE MANNOSYLTRANSFERASE SUBUNIT 3"/>
    <property type="match status" value="1"/>
</dbReference>
<protein>
    <recommendedName>
        <fullName evidence="7">Dolichol-phosphate mannosyltransferase subunit 3</fullName>
    </recommendedName>
</protein>
<comment type="subunit">
    <text evidence="7">Component of the dolichol-phosphate mannose (DPM) synthase complex.</text>
</comment>
<proteinExistence type="inferred from homology"/>
<sequence length="102" mass="11592">MKKMTKLLEWLSCATVIFGVWIATITSDSAFVKEWHKIILFLPVISLFLFGLYAVTVILYRVFTFNTCESAAIELQQQIEEAKKDLQRKGVTLRGTNISSTS</sequence>
<comment type="pathway">
    <text evidence="7">Protein modification; protein glycosylation.</text>
</comment>
<dbReference type="Pfam" id="PF08285">
    <property type="entry name" value="DPM3"/>
    <property type="match status" value="1"/>
</dbReference>
<dbReference type="Proteomes" id="UP000310200">
    <property type="component" value="Unassembled WGS sequence"/>
</dbReference>
<dbReference type="PANTHER" id="PTHR16433:SF0">
    <property type="entry name" value="DOLICHOL-PHOSPHATE MANNOSYLTRANSFERASE SUBUNIT 3"/>
    <property type="match status" value="1"/>
</dbReference>
<comment type="function">
    <text evidence="7">Stabilizer subunit of the dolichol-phosphate mannose (DPM) synthase complex; tethers catalytic subunit to the ER.</text>
</comment>
<comment type="similarity">
    <text evidence="2 7">Belongs to the DPM3 family.</text>
</comment>
<evidence type="ECO:0000256" key="4">
    <source>
        <dbReference type="ARBA" id="ARBA00022824"/>
    </source>
</evidence>
<evidence type="ECO:0000256" key="2">
    <source>
        <dbReference type="ARBA" id="ARBA00010430"/>
    </source>
</evidence>
<dbReference type="InterPro" id="IPR013174">
    <property type="entry name" value="DPM3"/>
</dbReference>
<evidence type="ECO:0000256" key="5">
    <source>
        <dbReference type="ARBA" id="ARBA00022989"/>
    </source>
</evidence>
<reference evidence="9 10" key="1">
    <citation type="journal article" date="2019" name="Philos. Trans. R. Soc. Lond., B, Biol. Sci.">
        <title>Ant behaviour and brain gene expression of defending hosts depend on the ecological success of the intruding social parasite.</title>
        <authorList>
            <person name="Kaur R."/>
            <person name="Stoldt M."/>
            <person name="Jongepier E."/>
            <person name="Feldmeyer B."/>
            <person name="Menzel F."/>
            <person name="Bornberg-Bauer E."/>
            <person name="Foitzik S."/>
        </authorList>
    </citation>
    <scope>NUCLEOTIDE SEQUENCE [LARGE SCALE GENOMIC DNA]</scope>
    <source>
        <tissue evidence="9">Whole body</tissue>
    </source>
</reference>
<keyword evidence="8" id="KW-0175">Coiled coil</keyword>
<evidence type="ECO:0000256" key="3">
    <source>
        <dbReference type="ARBA" id="ARBA00022692"/>
    </source>
</evidence>
<dbReference type="AlphaFoldDB" id="A0A4S2KBC6"/>
<keyword evidence="4 7" id="KW-0256">Endoplasmic reticulum</keyword>
<keyword evidence="10" id="KW-1185">Reference proteome</keyword>
<name>A0A4S2KBC6_9HYME</name>
<keyword evidence="6 7" id="KW-0472">Membrane</keyword>
<dbReference type="GO" id="GO:0006506">
    <property type="term" value="P:GPI anchor biosynthetic process"/>
    <property type="evidence" value="ECO:0007669"/>
    <property type="project" value="TreeGrafter"/>
</dbReference>
<evidence type="ECO:0000256" key="6">
    <source>
        <dbReference type="ARBA" id="ARBA00023136"/>
    </source>
</evidence>
<comment type="caution">
    <text evidence="9">The sequence shown here is derived from an EMBL/GenBank/DDBJ whole genome shotgun (WGS) entry which is preliminary data.</text>
</comment>
<organism evidence="9 10">
    <name type="scientific">Temnothorax longispinosus</name>
    <dbReference type="NCBI Taxonomy" id="300112"/>
    <lineage>
        <taxon>Eukaryota</taxon>
        <taxon>Metazoa</taxon>
        <taxon>Ecdysozoa</taxon>
        <taxon>Arthropoda</taxon>
        <taxon>Hexapoda</taxon>
        <taxon>Insecta</taxon>
        <taxon>Pterygota</taxon>
        <taxon>Neoptera</taxon>
        <taxon>Endopterygota</taxon>
        <taxon>Hymenoptera</taxon>
        <taxon>Apocrita</taxon>
        <taxon>Aculeata</taxon>
        <taxon>Formicoidea</taxon>
        <taxon>Formicidae</taxon>
        <taxon>Myrmicinae</taxon>
        <taxon>Temnothorax</taxon>
    </lineage>
</organism>